<evidence type="ECO:0000313" key="2">
    <source>
        <dbReference type="Proteomes" id="UP000234585"/>
    </source>
</evidence>
<dbReference type="SUPFAM" id="SSF53167">
    <property type="entry name" value="Purine and uridine phosphorylases"/>
    <property type="match status" value="1"/>
</dbReference>
<dbReference type="Gene3D" id="3.40.50.1580">
    <property type="entry name" value="Nucleoside phosphorylase domain"/>
    <property type="match status" value="1"/>
</dbReference>
<dbReference type="PANTHER" id="PTHR46082">
    <property type="entry name" value="ATP/GTP-BINDING PROTEIN-RELATED"/>
    <property type="match status" value="1"/>
</dbReference>
<name>A0A2I2F8L3_ASPCN</name>
<accession>A0A2I2F8L3</accession>
<dbReference type="InterPro" id="IPR053137">
    <property type="entry name" value="NLR-like"/>
</dbReference>
<dbReference type="GO" id="GO:0003824">
    <property type="term" value="F:catalytic activity"/>
    <property type="evidence" value="ECO:0007669"/>
    <property type="project" value="InterPro"/>
</dbReference>
<dbReference type="PANTHER" id="PTHR46082:SF11">
    <property type="entry name" value="AAA+ ATPASE DOMAIN-CONTAINING PROTEIN-RELATED"/>
    <property type="match status" value="1"/>
</dbReference>
<dbReference type="AlphaFoldDB" id="A0A2I2F8L3"/>
<reference evidence="1 2" key="1">
    <citation type="submission" date="2017-12" db="EMBL/GenBank/DDBJ databases">
        <authorList>
            <consortium name="DOE Joint Genome Institute"/>
            <person name="Haridas S."/>
            <person name="Kjaerbolling I."/>
            <person name="Vesth T.C."/>
            <person name="Frisvad J.C."/>
            <person name="Nybo J.L."/>
            <person name="Theobald S."/>
            <person name="Kuo A."/>
            <person name="Bowyer P."/>
            <person name="Matsuda Y."/>
            <person name="Mondo S."/>
            <person name="Lyhne E.K."/>
            <person name="Kogle M.E."/>
            <person name="Clum A."/>
            <person name="Lipzen A."/>
            <person name="Salamov A."/>
            <person name="Ngan C.Y."/>
            <person name="Daum C."/>
            <person name="Chiniquy J."/>
            <person name="Barry K."/>
            <person name="LaButti K."/>
            <person name="Simmons B.A."/>
            <person name="Magnuson J.K."/>
            <person name="Mortensen U.H."/>
            <person name="Larsen T.O."/>
            <person name="Grigoriev I.V."/>
            <person name="Baker S.E."/>
            <person name="Andersen M.R."/>
            <person name="Nordberg H.P."/>
            <person name="Cantor M.N."/>
            <person name="Hua S.X."/>
        </authorList>
    </citation>
    <scope>NUCLEOTIDE SEQUENCE [LARGE SCALE GENOMIC DNA]</scope>
    <source>
        <strain evidence="1 2">CBS 102.13</strain>
    </source>
</reference>
<sequence>MTGPSDYTVGWICALPCEYAAAQSCLDEEHDDVSVDASQNDYNDYTLGRIGNHNVVIAVLPKGGHGTTSATAVARDMLHCFPNIRVGLMVGIGGGVPTKKDIRLGDVVVSLPQDSMSGVFQYDFGKSIQDQEFVYTGVLDQPPAALRGAMAKIEARYCLKGHQIEERLNAILSENPRLRQKYSRPNPTSDLLFKPDLTHDSICNGESGCVNDHMNLVVRQERSQFEAITIHYGTIASGNQLMKNAVIRDKLSQTKNILCFEMEAAGLMNHFPCAVIRGICDYSDSHKNDQWQGYAALTAALYTKDLLSQLSPRQANVEKRMAEIFVERIS</sequence>
<dbReference type="GO" id="GO:0009116">
    <property type="term" value="P:nucleoside metabolic process"/>
    <property type="evidence" value="ECO:0007669"/>
    <property type="project" value="InterPro"/>
</dbReference>
<dbReference type="Proteomes" id="UP000234585">
    <property type="component" value="Unassembled WGS sequence"/>
</dbReference>
<proteinExistence type="predicted"/>
<dbReference type="RefSeq" id="XP_024670971.1">
    <property type="nucleotide sequence ID" value="XM_024817583.1"/>
</dbReference>
<organism evidence="1 2">
    <name type="scientific">Aspergillus candidus</name>
    <dbReference type="NCBI Taxonomy" id="41067"/>
    <lineage>
        <taxon>Eukaryota</taxon>
        <taxon>Fungi</taxon>
        <taxon>Dikarya</taxon>
        <taxon>Ascomycota</taxon>
        <taxon>Pezizomycotina</taxon>
        <taxon>Eurotiomycetes</taxon>
        <taxon>Eurotiomycetidae</taxon>
        <taxon>Eurotiales</taxon>
        <taxon>Aspergillaceae</taxon>
        <taxon>Aspergillus</taxon>
        <taxon>Aspergillus subgen. Circumdati</taxon>
    </lineage>
</organism>
<protein>
    <submittedName>
        <fullName evidence="1">Nucleoside phosphorylase domain-containing protein</fullName>
    </submittedName>
</protein>
<dbReference type="EMBL" id="KZ559147">
    <property type="protein sequence ID" value="PLB36959.1"/>
    <property type="molecule type" value="Genomic_DNA"/>
</dbReference>
<gene>
    <name evidence="1" type="ORF">BDW47DRAFT_132543</name>
</gene>
<dbReference type="STRING" id="41067.A0A2I2F8L3"/>
<dbReference type="GeneID" id="36524743"/>
<evidence type="ECO:0000313" key="1">
    <source>
        <dbReference type="EMBL" id="PLB36959.1"/>
    </source>
</evidence>
<dbReference type="InterPro" id="IPR035994">
    <property type="entry name" value="Nucleoside_phosphorylase_sf"/>
</dbReference>
<keyword evidence="2" id="KW-1185">Reference proteome</keyword>
<dbReference type="OrthoDB" id="1577640at2759"/>